<keyword evidence="6 9" id="KW-1133">Transmembrane helix</keyword>
<dbReference type="AlphaFoldDB" id="A0A3Q3L3D8"/>
<dbReference type="Gene3D" id="2.10.25.10">
    <property type="entry name" value="Laminin"/>
    <property type="match status" value="1"/>
</dbReference>
<keyword evidence="3 9" id="KW-0812">Transmembrane</keyword>
<accession>A0A3Q3L3D8</accession>
<dbReference type="InterPro" id="IPR001881">
    <property type="entry name" value="EGF-like_Ca-bd_dom"/>
</dbReference>
<evidence type="ECO:0000256" key="4">
    <source>
        <dbReference type="ARBA" id="ARBA00022729"/>
    </source>
</evidence>
<dbReference type="Ensembl" id="ENSMAMT00000008225.2">
    <property type="protein sequence ID" value="ENSMAMP00000008007.1"/>
    <property type="gene ID" value="ENSMAMG00000005448.2"/>
</dbReference>
<evidence type="ECO:0000256" key="1">
    <source>
        <dbReference type="ARBA" id="ARBA00004479"/>
    </source>
</evidence>
<dbReference type="GO" id="GO:0005509">
    <property type="term" value="F:calcium ion binding"/>
    <property type="evidence" value="ECO:0007669"/>
    <property type="project" value="InterPro"/>
</dbReference>
<organism evidence="12 13">
    <name type="scientific">Mastacembelus armatus</name>
    <name type="common">zig-zag eel</name>
    <dbReference type="NCBI Taxonomy" id="205130"/>
    <lineage>
        <taxon>Eukaryota</taxon>
        <taxon>Metazoa</taxon>
        <taxon>Chordata</taxon>
        <taxon>Craniata</taxon>
        <taxon>Vertebrata</taxon>
        <taxon>Euteleostomi</taxon>
        <taxon>Actinopterygii</taxon>
        <taxon>Neopterygii</taxon>
        <taxon>Teleostei</taxon>
        <taxon>Neoteleostei</taxon>
        <taxon>Acanthomorphata</taxon>
        <taxon>Anabantaria</taxon>
        <taxon>Synbranchiformes</taxon>
        <taxon>Mastacembelidae</taxon>
        <taxon>Mastacembelus</taxon>
    </lineage>
</organism>
<evidence type="ECO:0000256" key="2">
    <source>
        <dbReference type="ARBA" id="ARBA00022553"/>
    </source>
</evidence>
<reference evidence="12" key="2">
    <citation type="submission" date="2025-09" db="UniProtKB">
        <authorList>
            <consortium name="Ensembl"/>
        </authorList>
    </citation>
    <scope>IDENTIFICATION</scope>
</reference>
<evidence type="ECO:0000256" key="9">
    <source>
        <dbReference type="SAM" id="Phobius"/>
    </source>
</evidence>
<dbReference type="STRING" id="205130.ENSMAMP00000008007"/>
<dbReference type="Gene3D" id="3.10.100.10">
    <property type="entry name" value="Mannose-Binding Protein A, subunit A"/>
    <property type="match status" value="1"/>
</dbReference>
<evidence type="ECO:0000256" key="7">
    <source>
        <dbReference type="ARBA" id="ARBA00023136"/>
    </source>
</evidence>
<keyword evidence="13" id="KW-1185">Reference proteome</keyword>
<evidence type="ECO:0000256" key="3">
    <source>
        <dbReference type="ARBA" id="ARBA00022692"/>
    </source>
</evidence>
<dbReference type="GeneTree" id="ENSGT01130000278768"/>
<dbReference type="GO" id="GO:0016020">
    <property type="term" value="C:membrane"/>
    <property type="evidence" value="ECO:0007669"/>
    <property type="project" value="UniProtKB-SubCell"/>
</dbReference>
<dbReference type="SUPFAM" id="SSF56436">
    <property type="entry name" value="C-type lectin-like"/>
    <property type="match status" value="1"/>
</dbReference>
<keyword evidence="2" id="KW-0597">Phosphoprotein</keyword>
<evidence type="ECO:0000259" key="11">
    <source>
        <dbReference type="PROSITE" id="PS50041"/>
    </source>
</evidence>
<keyword evidence="5" id="KW-0430">Lectin</keyword>
<evidence type="ECO:0000256" key="6">
    <source>
        <dbReference type="ARBA" id="ARBA00022989"/>
    </source>
</evidence>
<dbReference type="InterPro" id="IPR016187">
    <property type="entry name" value="CTDL_fold"/>
</dbReference>
<dbReference type="InterPro" id="IPR016186">
    <property type="entry name" value="C-type_lectin-like/link_sf"/>
</dbReference>
<feature type="transmembrane region" description="Helical" evidence="9">
    <location>
        <begin position="284"/>
        <end position="310"/>
    </location>
</feature>
<sequence>MASGLSSCWIYLWIFLLRNMCADPASRYIVNRFQASFDQAMKVCSPGSLTTLTTRQEVANVLALISTSLSSPSKFTFWVGLKKGRKNCVVPNLPLRGFRWMEDGSEDSEWIYWTEEPRGTCTLTVCAALTGEFNGSVVTSWGLTPAYCKATYQFICKLTVQTHEDIETTIASVTPEPEPLVGLAPGSDLCRHPLITGSRSLSLDPDNSSRIHVECWSGFYKDTSGNCVDVDKCSGGVGSATCKHTCLNVEGSYRCICLDKNGKHHDEACADLETAENGGSLSGILVPVLVAVATLVVLVVIVAVTVKCCLMRRSRKKKAEKMAMKTKVSQDSFATAIEKT</sequence>
<dbReference type="InterPro" id="IPR051505">
    <property type="entry name" value="C-type_lectin_domain"/>
</dbReference>
<reference evidence="12" key="1">
    <citation type="submission" date="2025-08" db="UniProtKB">
        <authorList>
            <consortium name="Ensembl"/>
        </authorList>
    </citation>
    <scope>IDENTIFICATION</scope>
</reference>
<dbReference type="InterPro" id="IPR001304">
    <property type="entry name" value="C-type_lectin-like"/>
</dbReference>
<dbReference type="SMART" id="SM00179">
    <property type="entry name" value="EGF_CA"/>
    <property type="match status" value="1"/>
</dbReference>
<evidence type="ECO:0000256" key="5">
    <source>
        <dbReference type="ARBA" id="ARBA00022734"/>
    </source>
</evidence>
<dbReference type="GO" id="GO:0030246">
    <property type="term" value="F:carbohydrate binding"/>
    <property type="evidence" value="ECO:0007669"/>
    <property type="project" value="UniProtKB-KW"/>
</dbReference>
<dbReference type="Proteomes" id="UP000261640">
    <property type="component" value="Unplaced"/>
</dbReference>
<dbReference type="PANTHER" id="PTHR14789">
    <property type="entry name" value="CHONDROLECTIN VARIANT CHODLFDELTAE"/>
    <property type="match status" value="1"/>
</dbReference>
<feature type="domain" description="C-type lectin" evidence="11">
    <location>
        <begin position="28"/>
        <end position="157"/>
    </location>
</feature>
<keyword evidence="4 10" id="KW-0732">Signal</keyword>
<keyword evidence="8" id="KW-1015">Disulfide bond</keyword>
<keyword evidence="7 9" id="KW-0472">Membrane</keyword>
<comment type="subcellular location">
    <subcellularLocation>
        <location evidence="1">Membrane</location>
        <topology evidence="1">Single-pass type I membrane protein</topology>
    </subcellularLocation>
</comment>
<feature type="chain" id="PRO_5018759194" evidence="10">
    <location>
        <begin position="23"/>
        <end position="340"/>
    </location>
</feature>
<evidence type="ECO:0000313" key="13">
    <source>
        <dbReference type="Proteomes" id="UP000261640"/>
    </source>
</evidence>
<evidence type="ECO:0000313" key="12">
    <source>
        <dbReference type="Ensembl" id="ENSMAMP00000008007.1"/>
    </source>
</evidence>
<dbReference type="PANTHER" id="PTHR14789:SF8">
    <property type="entry name" value="C-TYPE LECTIN DOMAIN FAMILY 14 MEMBER A PRECURSOR-RELATED"/>
    <property type="match status" value="1"/>
</dbReference>
<feature type="signal peptide" evidence="10">
    <location>
        <begin position="1"/>
        <end position="22"/>
    </location>
</feature>
<evidence type="ECO:0000256" key="8">
    <source>
        <dbReference type="ARBA" id="ARBA00023157"/>
    </source>
</evidence>
<proteinExistence type="predicted"/>
<dbReference type="InParanoid" id="A0A3Q3L3D8"/>
<name>A0A3Q3L3D8_9TELE</name>
<evidence type="ECO:0000256" key="10">
    <source>
        <dbReference type="SAM" id="SignalP"/>
    </source>
</evidence>
<dbReference type="PROSITE" id="PS50041">
    <property type="entry name" value="C_TYPE_LECTIN_2"/>
    <property type="match status" value="1"/>
</dbReference>
<protein>
    <submittedName>
        <fullName evidence="12">C-type lectin domain containing 14A</fullName>
    </submittedName>
</protein>